<dbReference type="SMART" id="SM00899">
    <property type="entry name" value="FeoA"/>
    <property type="match status" value="1"/>
</dbReference>
<organism evidence="3">
    <name type="scientific">uncultured Alphaproteobacteria bacterium</name>
    <dbReference type="NCBI Taxonomy" id="91750"/>
    <lineage>
        <taxon>Bacteria</taxon>
        <taxon>Pseudomonadati</taxon>
        <taxon>Pseudomonadota</taxon>
        <taxon>Alphaproteobacteria</taxon>
        <taxon>environmental samples</taxon>
    </lineage>
</organism>
<gene>
    <name evidence="3" type="ORF">KL86APRO_20042</name>
</gene>
<dbReference type="PANTHER" id="PTHR42954:SF2">
    <property type="entry name" value="FE(2+) TRANSPORT PROTEIN A"/>
    <property type="match status" value="1"/>
</dbReference>
<dbReference type="InterPro" id="IPR052713">
    <property type="entry name" value="FeoA"/>
</dbReference>
<dbReference type="AlphaFoldDB" id="A0A212KH69"/>
<protein>
    <submittedName>
        <fullName evidence="3">FeoA family protein</fullName>
    </submittedName>
</protein>
<proteinExistence type="predicted"/>
<dbReference type="InterPro" id="IPR038157">
    <property type="entry name" value="FeoA_core_dom"/>
</dbReference>
<dbReference type="Gene3D" id="2.30.30.90">
    <property type="match status" value="1"/>
</dbReference>
<dbReference type="EMBL" id="FLUO01000002">
    <property type="protein sequence ID" value="SBW10992.1"/>
    <property type="molecule type" value="Genomic_DNA"/>
</dbReference>
<accession>A0A212KH69</accession>
<dbReference type="GO" id="GO:0046914">
    <property type="term" value="F:transition metal ion binding"/>
    <property type="evidence" value="ECO:0007669"/>
    <property type="project" value="InterPro"/>
</dbReference>
<sequence>MTAVLREMAVGESGRVTGFMAGGSAAYRRKLLALGLTKGSVFKVTRVAPLGDPVEIVLRGFSLSLRRDEAGIVLVEREGGR</sequence>
<evidence type="ECO:0000259" key="2">
    <source>
        <dbReference type="SMART" id="SM00899"/>
    </source>
</evidence>
<dbReference type="SUPFAM" id="SSF50037">
    <property type="entry name" value="C-terminal domain of transcriptional repressors"/>
    <property type="match status" value="1"/>
</dbReference>
<dbReference type="InterPro" id="IPR007167">
    <property type="entry name" value="Fe-transptr_FeoA-like"/>
</dbReference>
<evidence type="ECO:0000256" key="1">
    <source>
        <dbReference type="ARBA" id="ARBA00023004"/>
    </source>
</evidence>
<keyword evidence="1" id="KW-0408">Iron</keyword>
<dbReference type="PANTHER" id="PTHR42954">
    <property type="entry name" value="FE(2+) TRANSPORT PROTEIN A"/>
    <property type="match status" value="1"/>
</dbReference>
<evidence type="ECO:0000313" key="3">
    <source>
        <dbReference type="EMBL" id="SBW10992.1"/>
    </source>
</evidence>
<reference evidence="3" key="1">
    <citation type="submission" date="2016-04" db="EMBL/GenBank/DDBJ databases">
        <authorList>
            <person name="Evans L.H."/>
            <person name="Alamgir A."/>
            <person name="Owens N."/>
            <person name="Weber N.D."/>
            <person name="Virtaneva K."/>
            <person name="Barbian K."/>
            <person name="Babar A."/>
            <person name="Rosenke K."/>
        </authorList>
    </citation>
    <scope>NUCLEOTIDE SEQUENCE</scope>
    <source>
        <strain evidence="3">86</strain>
    </source>
</reference>
<name>A0A212KH69_9PROT</name>
<dbReference type="Pfam" id="PF04023">
    <property type="entry name" value="FeoA"/>
    <property type="match status" value="1"/>
</dbReference>
<dbReference type="InterPro" id="IPR008988">
    <property type="entry name" value="Transcriptional_repressor_C"/>
</dbReference>
<feature type="domain" description="Ferrous iron transporter FeoA-like" evidence="2">
    <location>
        <begin position="3"/>
        <end position="77"/>
    </location>
</feature>